<evidence type="ECO:0000259" key="10">
    <source>
        <dbReference type="PROSITE" id="PS51846"/>
    </source>
</evidence>
<dbReference type="PANTHER" id="PTHR43099">
    <property type="entry name" value="UPF0053 PROTEIN YRKA"/>
    <property type="match status" value="1"/>
</dbReference>
<dbReference type="PROSITE" id="PS51846">
    <property type="entry name" value="CNNM"/>
    <property type="match status" value="1"/>
</dbReference>
<evidence type="ECO:0000259" key="9">
    <source>
        <dbReference type="PROSITE" id="PS51371"/>
    </source>
</evidence>
<feature type="domain" description="CBS" evidence="9">
    <location>
        <begin position="167"/>
        <end position="224"/>
    </location>
</feature>
<evidence type="ECO:0000256" key="1">
    <source>
        <dbReference type="ARBA" id="ARBA00004651"/>
    </source>
</evidence>
<evidence type="ECO:0000256" key="7">
    <source>
        <dbReference type="ARBA" id="ARBA00023136"/>
    </source>
</evidence>
<dbReference type="InterPro" id="IPR046342">
    <property type="entry name" value="CBS_dom_sf"/>
</dbReference>
<evidence type="ECO:0000256" key="6">
    <source>
        <dbReference type="ARBA" id="ARBA00023122"/>
    </source>
</evidence>
<dbReference type="SUPFAM" id="SSF56176">
    <property type="entry name" value="FAD-binding/transporter-associated domain-like"/>
    <property type="match status" value="1"/>
</dbReference>
<dbReference type="CDD" id="cd04590">
    <property type="entry name" value="CBS_pair_CorC_HlyC_assoc"/>
    <property type="match status" value="1"/>
</dbReference>
<dbReference type="EMBL" id="CAFBNC010000048">
    <property type="protein sequence ID" value="CAB4937925.1"/>
    <property type="molecule type" value="Genomic_DNA"/>
</dbReference>
<dbReference type="GO" id="GO:0005886">
    <property type="term" value="C:plasma membrane"/>
    <property type="evidence" value="ECO:0007669"/>
    <property type="project" value="UniProtKB-SubCell"/>
</dbReference>
<dbReference type="PROSITE" id="PS51371">
    <property type="entry name" value="CBS"/>
    <property type="match status" value="2"/>
</dbReference>
<comment type="subcellular location">
    <subcellularLocation>
        <location evidence="1">Cell membrane</location>
        <topology evidence="1">Multi-pass membrane protein</topology>
    </subcellularLocation>
</comment>
<dbReference type="InterPro" id="IPR051676">
    <property type="entry name" value="UPF0053_domain"/>
</dbReference>
<keyword evidence="4" id="KW-0677">Repeat</keyword>
<dbReference type="InterPro" id="IPR044751">
    <property type="entry name" value="Ion_transp-like_CBS"/>
</dbReference>
<feature type="transmembrane region" description="Helical" evidence="8">
    <location>
        <begin position="79"/>
        <end position="101"/>
    </location>
</feature>
<dbReference type="SMART" id="SM00116">
    <property type="entry name" value="CBS"/>
    <property type="match status" value="2"/>
</dbReference>
<reference evidence="11" key="1">
    <citation type="submission" date="2020-05" db="EMBL/GenBank/DDBJ databases">
        <authorList>
            <person name="Chiriac C."/>
            <person name="Salcher M."/>
            <person name="Ghai R."/>
            <person name="Kavagutti S V."/>
        </authorList>
    </citation>
    <scope>NUCLEOTIDE SEQUENCE</scope>
</reference>
<name>A0A6J7J3Y4_9ZZZZ</name>
<keyword evidence="2" id="KW-1003">Cell membrane</keyword>
<evidence type="ECO:0000256" key="3">
    <source>
        <dbReference type="ARBA" id="ARBA00022692"/>
    </source>
</evidence>
<organism evidence="11">
    <name type="scientific">freshwater metagenome</name>
    <dbReference type="NCBI Taxonomy" id="449393"/>
    <lineage>
        <taxon>unclassified sequences</taxon>
        <taxon>metagenomes</taxon>
        <taxon>ecological metagenomes</taxon>
    </lineage>
</organism>
<keyword evidence="7 8" id="KW-0472">Membrane</keyword>
<evidence type="ECO:0000256" key="2">
    <source>
        <dbReference type="ARBA" id="ARBA00022475"/>
    </source>
</evidence>
<dbReference type="GO" id="GO:0050660">
    <property type="term" value="F:flavin adenine dinucleotide binding"/>
    <property type="evidence" value="ECO:0007669"/>
    <property type="project" value="InterPro"/>
</dbReference>
<evidence type="ECO:0000256" key="8">
    <source>
        <dbReference type="SAM" id="Phobius"/>
    </source>
</evidence>
<dbReference type="InterPro" id="IPR002550">
    <property type="entry name" value="CNNM"/>
</dbReference>
<dbReference type="SMART" id="SM01091">
    <property type="entry name" value="CorC_HlyC"/>
    <property type="match status" value="1"/>
</dbReference>
<keyword evidence="5 8" id="KW-1133">Transmembrane helix</keyword>
<dbReference type="InterPro" id="IPR016169">
    <property type="entry name" value="FAD-bd_PCMH_sub2"/>
</dbReference>
<protein>
    <submittedName>
        <fullName evidence="11">Unannotated protein</fullName>
    </submittedName>
</protein>
<dbReference type="Gene3D" id="3.30.465.10">
    <property type="match status" value="1"/>
</dbReference>
<dbReference type="Pfam" id="PF00571">
    <property type="entry name" value="CBS"/>
    <property type="match status" value="2"/>
</dbReference>
<feature type="domain" description="CNNM transmembrane" evidence="10">
    <location>
        <begin position="1"/>
        <end position="146"/>
    </location>
</feature>
<dbReference type="Pfam" id="PF01595">
    <property type="entry name" value="CNNM"/>
    <property type="match status" value="1"/>
</dbReference>
<dbReference type="InterPro" id="IPR000644">
    <property type="entry name" value="CBS_dom"/>
</dbReference>
<dbReference type="FunFam" id="3.10.580.10:FF:000002">
    <property type="entry name" value="Magnesium/cobalt efflux protein CorC"/>
    <property type="match status" value="1"/>
</dbReference>
<dbReference type="Gene3D" id="3.10.580.10">
    <property type="entry name" value="CBS-domain"/>
    <property type="match status" value="1"/>
</dbReference>
<dbReference type="Pfam" id="PF03471">
    <property type="entry name" value="CorC_HlyC"/>
    <property type="match status" value="1"/>
</dbReference>
<dbReference type="SUPFAM" id="SSF54631">
    <property type="entry name" value="CBS-domain pair"/>
    <property type="match status" value="1"/>
</dbReference>
<dbReference type="InterPro" id="IPR036318">
    <property type="entry name" value="FAD-bd_PCMH-like_sf"/>
</dbReference>
<evidence type="ECO:0000256" key="4">
    <source>
        <dbReference type="ARBA" id="ARBA00022737"/>
    </source>
</evidence>
<dbReference type="AlphaFoldDB" id="A0A6J7J3Y4"/>
<evidence type="ECO:0000256" key="5">
    <source>
        <dbReference type="ARBA" id="ARBA00022989"/>
    </source>
</evidence>
<dbReference type="InterPro" id="IPR005170">
    <property type="entry name" value="Transptr-assoc_dom"/>
</dbReference>
<feature type="transmembrane region" description="Helical" evidence="8">
    <location>
        <begin position="47"/>
        <end position="67"/>
    </location>
</feature>
<evidence type="ECO:0000313" key="11">
    <source>
        <dbReference type="EMBL" id="CAB4937925.1"/>
    </source>
</evidence>
<proteinExistence type="predicted"/>
<accession>A0A6J7J3Y4</accession>
<sequence length="396" mass="42449">MSFHLSGTQLGITITSLLIGIVAEPAVARLLEPLLSSVVGEGATRGISLALAIAIATFVQMIVGELVPKGLAIARPETTTFLLAPAIAVYGVIFGPLIRLLDGAANRTVRLLGVEPADELSRVRTLPELKALVETSREEGTLDIGASELLTRTIRFEGKVAEDVLIARTAVAALPRDATIDDLVALAIASGHSRFPVYDDDLDEILGVVHVRRVHGVVAEDRPSTPVIGFIEPVFAVPESRDLAEVLIDLHRENAHLAVVVDEYGGTAGIITLEDILEEIVGEIADEHDPRVKPISRSVADGEWILAGTTHPDELTDRTTLEIPEGEYETLAGFLLDLFGHIPGAGEVVVFEGWTLRVESMDRRRIAEVRVQSPTFVRRLPTGASSGVDHPNSGGR</sequence>
<feature type="domain" description="CBS" evidence="9">
    <location>
        <begin position="230"/>
        <end position="287"/>
    </location>
</feature>
<dbReference type="PANTHER" id="PTHR43099:SF6">
    <property type="entry name" value="UPF0053 PROTEIN RV1842C"/>
    <property type="match status" value="1"/>
</dbReference>
<gene>
    <name evidence="11" type="ORF">UFOPK3733_01096</name>
</gene>
<keyword evidence="3 8" id="KW-0812">Transmembrane</keyword>
<keyword evidence="6" id="KW-0129">CBS domain</keyword>